<dbReference type="PROSITE" id="PS50893">
    <property type="entry name" value="ABC_TRANSPORTER_2"/>
    <property type="match status" value="1"/>
</dbReference>
<dbReference type="InterPro" id="IPR027417">
    <property type="entry name" value="P-loop_NTPase"/>
</dbReference>
<dbReference type="Gene3D" id="3.40.50.300">
    <property type="entry name" value="P-loop containing nucleotide triphosphate hydrolases"/>
    <property type="match status" value="1"/>
</dbReference>
<keyword evidence="2" id="KW-0547">Nucleotide-binding</keyword>
<dbReference type="GO" id="GO:0016887">
    <property type="term" value="F:ATP hydrolysis activity"/>
    <property type="evidence" value="ECO:0007669"/>
    <property type="project" value="InterPro"/>
</dbReference>
<keyword evidence="8" id="KW-1185">Reference proteome</keyword>
<dbReference type="FunCoup" id="A0A3M0CVP1">
    <property type="interactions" value="60"/>
</dbReference>
<accession>A0A3M0CVP1</accession>
<evidence type="ECO:0000256" key="5">
    <source>
        <dbReference type="ARBA" id="ARBA00037066"/>
    </source>
</evidence>
<dbReference type="Pfam" id="PF00005">
    <property type="entry name" value="ABC_tran"/>
    <property type="match status" value="1"/>
</dbReference>
<evidence type="ECO:0000256" key="4">
    <source>
        <dbReference type="ARBA" id="ARBA00022967"/>
    </source>
</evidence>
<dbReference type="InterPro" id="IPR003439">
    <property type="entry name" value="ABC_transporter-like_ATP-bd"/>
</dbReference>
<dbReference type="OrthoDB" id="9810077at2"/>
<organism evidence="7 8">
    <name type="scientific">Eilatimonas milleporae</name>
    <dbReference type="NCBI Taxonomy" id="911205"/>
    <lineage>
        <taxon>Bacteria</taxon>
        <taxon>Pseudomonadati</taxon>
        <taxon>Pseudomonadota</taxon>
        <taxon>Alphaproteobacteria</taxon>
        <taxon>Kordiimonadales</taxon>
        <taxon>Kordiimonadaceae</taxon>
        <taxon>Eilatimonas</taxon>
    </lineage>
</organism>
<keyword evidence="3 7" id="KW-0067">ATP-binding</keyword>
<keyword evidence="4" id="KW-1278">Translocase</keyword>
<evidence type="ECO:0000256" key="3">
    <source>
        <dbReference type="ARBA" id="ARBA00022840"/>
    </source>
</evidence>
<comment type="function">
    <text evidence="5">Part of the ABC transporter complex HmuTUV involved in hemin import. Responsible for energy coupling to the transport system.</text>
</comment>
<keyword evidence="1" id="KW-0813">Transport</keyword>
<dbReference type="InParanoid" id="A0A3M0CVP1"/>
<name>A0A3M0CVP1_9PROT</name>
<protein>
    <submittedName>
        <fullName evidence="7">Iron complex transport system ATP-binding protein</fullName>
    </submittedName>
</protein>
<comment type="caution">
    <text evidence="7">The sequence shown here is derived from an EMBL/GenBank/DDBJ whole genome shotgun (WGS) entry which is preliminary data.</text>
</comment>
<dbReference type="CDD" id="cd03214">
    <property type="entry name" value="ABC_Iron-Siderophores_B12_Hemin"/>
    <property type="match status" value="1"/>
</dbReference>
<evidence type="ECO:0000313" key="7">
    <source>
        <dbReference type="EMBL" id="RMB07703.1"/>
    </source>
</evidence>
<feature type="domain" description="ABC transporter" evidence="6">
    <location>
        <begin position="3"/>
        <end position="260"/>
    </location>
</feature>
<evidence type="ECO:0000256" key="2">
    <source>
        <dbReference type="ARBA" id="ARBA00022741"/>
    </source>
</evidence>
<dbReference type="PANTHER" id="PTHR42794">
    <property type="entry name" value="HEMIN IMPORT ATP-BINDING PROTEIN HMUV"/>
    <property type="match status" value="1"/>
</dbReference>
<proteinExistence type="predicted"/>
<evidence type="ECO:0000256" key="1">
    <source>
        <dbReference type="ARBA" id="ARBA00022448"/>
    </source>
</evidence>
<sequence length="283" mass="30203">MTLTATDICITRGRRHLVDTASLTVTPGRVTALLGPNGAGKSTLMKVLSGDIRPDSGTVAFHGRSLSEWHRESLARRRAVLMQETHIPFDFSAMDIVLLGRLPHGESPTAPKARDIAAQALHRTGTLHLASASISRLSGGERQRVHLARVLAQIWADTDQGAPRFDAGNDAENGTASETRCLLLDEPTSALDPAYQIALRAILHRLAANGTGVLVILHDLNLAAAMADEIVLMRGGRIFSRGTPVQVLTPDALQAVWGLDAVILRGPEGYPVIAPRMDGPPAP</sequence>
<dbReference type="EMBL" id="REFR01000011">
    <property type="protein sequence ID" value="RMB07703.1"/>
    <property type="molecule type" value="Genomic_DNA"/>
</dbReference>
<dbReference type="GO" id="GO:0005524">
    <property type="term" value="F:ATP binding"/>
    <property type="evidence" value="ECO:0007669"/>
    <property type="project" value="UniProtKB-KW"/>
</dbReference>
<evidence type="ECO:0000313" key="8">
    <source>
        <dbReference type="Proteomes" id="UP000271227"/>
    </source>
</evidence>
<gene>
    <name evidence="7" type="ORF">BXY39_1791</name>
</gene>
<evidence type="ECO:0000259" key="6">
    <source>
        <dbReference type="PROSITE" id="PS50893"/>
    </source>
</evidence>
<dbReference type="PANTHER" id="PTHR42794:SF1">
    <property type="entry name" value="HEMIN IMPORT ATP-BINDING PROTEIN HMUV"/>
    <property type="match status" value="1"/>
</dbReference>
<reference evidence="7 8" key="1">
    <citation type="submission" date="2018-10" db="EMBL/GenBank/DDBJ databases">
        <title>Genomic Encyclopedia of Archaeal and Bacterial Type Strains, Phase II (KMG-II): from individual species to whole genera.</title>
        <authorList>
            <person name="Goeker M."/>
        </authorList>
    </citation>
    <scope>NUCLEOTIDE SEQUENCE [LARGE SCALE GENOMIC DNA]</scope>
    <source>
        <strain evidence="7 8">DSM 25217</strain>
    </source>
</reference>
<dbReference type="SUPFAM" id="SSF52540">
    <property type="entry name" value="P-loop containing nucleoside triphosphate hydrolases"/>
    <property type="match status" value="1"/>
</dbReference>
<dbReference type="Proteomes" id="UP000271227">
    <property type="component" value="Unassembled WGS sequence"/>
</dbReference>
<dbReference type="InterPro" id="IPR003593">
    <property type="entry name" value="AAA+_ATPase"/>
</dbReference>
<dbReference type="AlphaFoldDB" id="A0A3M0CVP1"/>
<dbReference type="SMART" id="SM00382">
    <property type="entry name" value="AAA"/>
    <property type="match status" value="1"/>
</dbReference>